<feature type="non-terminal residue" evidence="2">
    <location>
        <position position="1"/>
    </location>
</feature>
<comment type="caution">
    <text evidence="2">The sequence shown here is derived from an EMBL/GenBank/DDBJ whole genome shotgun (WGS) entry which is preliminary data.</text>
</comment>
<organism evidence="2 3">
    <name type="scientific">Pristionchus fissidentatus</name>
    <dbReference type="NCBI Taxonomy" id="1538716"/>
    <lineage>
        <taxon>Eukaryota</taxon>
        <taxon>Metazoa</taxon>
        <taxon>Ecdysozoa</taxon>
        <taxon>Nematoda</taxon>
        <taxon>Chromadorea</taxon>
        <taxon>Rhabditida</taxon>
        <taxon>Rhabditina</taxon>
        <taxon>Diplogasteromorpha</taxon>
        <taxon>Diplogasteroidea</taxon>
        <taxon>Neodiplogasteridae</taxon>
        <taxon>Pristionchus</taxon>
    </lineage>
</organism>
<dbReference type="AlphaFoldDB" id="A0AAV5WX32"/>
<keyword evidence="1" id="KW-1133">Transmembrane helix</keyword>
<evidence type="ECO:0008006" key="4">
    <source>
        <dbReference type="Google" id="ProtNLM"/>
    </source>
</evidence>
<feature type="transmembrane region" description="Helical" evidence="1">
    <location>
        <begin position="162"/>
        <end position="178"/>
    </location>
</feature>
<feature type="transmembrane region" description="Helical" evidence="1">
    <location>
        <begin position="75"/>
        <end position="100"/>
    </location>
</feature>
<name>A0AAV5WX32_9BILA</name>
<feature type="transmembrane region" description="Helical" evidence="1">
    <location>
        <begin position="209"/>
        <end position="228"/>
    </location>
</feature>
<keyword evidence="1" id="KW-0472">Membrane</keyword>
<evidence type="ECO:0000313" key="3">
    <source>
        <dbReference type="Proteomes" id="UP001432322"/>
    </source>
</evidence>
<keyword evidence="3" id="KW-1185">Reference proteome</keyword>
<accession>A0AAV5WX32</accession>
<protein>
    <recommendedName>
        <fullName evidence="4">G protein-coupled receptor</fullName>
    </recommendedName>
</protein>
<feature type="transmembrane region" description="Helical" evidence="1">
    <location>
        <begin position="234"/>
        <end position="257"/>
    </location>
</feature>
<evidence type="ECO:0000256" key="1">
    <source>
        <dbReference type="SAM" id="Phobius"/>
    </source>
</evidence>
<reference evidence="2" key="1">
    <citation type="submission" date="2023-10" db="EMBL/GenBank/DDBJ databases">
        <title>Genome assembly of Pristionchus species.</title>
        <authorList>
            <person name="Yoshida K."/>
            <person name="Sommer R.J."/>
        </authorList>
    </citation>
    <scope>NUCLEOTIDE SEQUENCE</scope>
    <source>
        <strain evidence="2">RS5133</strain>
    </source>
</reference>
<feature type="transmembrane region" description="Helical" evidence="1">
    <location>
        <begin position="121"/>
        <end position="142"/>
    </location>
</feature>
<proteinExistence type="predicted"/>
<sequence length="308" mass="34061">TTTVATTTKGRVGGGTVIDSNGTTTNNSITTPSRCETGVLTGTKLLIAKILSYISFVWMLICILATIIINFKHKLVITICKATAIVIHICIVIVSTALVLEAIFANSMVHNKSMRNGKIPAVLNYILPIIVGLIPGLVTYFLEKDSYLTGLHCFAEVPFDQFWGFVIPVWILIYLAGLKSSLGNLACDMTDDDTQDENQIFWAKKSCKMLFFFSFNLLTSYLLCLFGSSQQRLVILIFFFLNSLIFGPVIFITHTFCHVNSQRALHRKGIIGGFYKMCPPKHVCPQIPPYAAPATPPPKKTNEVQRGT</sequence>
<gene>
    <name evidence="2" type="ORF">PFISCL1PPCAC_26879</name>
</gene>
<dbReference type="Proteomes" id="UP001432322">
    <property type="component" value="Unassembled WGS sequence"/>
</dbReference>
<evidence type="ECO:0000313" key="2">
    <source>
        <dbReference type="EMBL" id="GMT35582.1"/>
    </source>
</evidence>
<feature type="non-terminal residue" evidence="2">
    <location>
        <position position="308"/>
    </location>
</feature>
<keyword evidence="1" id="KW-0812">Transmembrane</keyword>
<dbReference type="EMBL" id="BTSY01000007">
    <property type="protein sequence ID" value="GMT35582.1"/>
    <property type="molecule type" value="Genomic_DNA"/>
</dbReference>
<feature type="transmembrane region" description="Helical" evidence="1">
    <location>
        <begin position="50"/>
        <end position="69"/>
    </location>
</feature>